<organism evidence="12 13">
    <name type="scientific">Lottia gigantea</name>
    <name type="common">Giant owl limpet</name>
    <dbReference type="NCBI Taxonomy" id="225164"/>
    <lineage>
        <taxon>Eukaryota</taxon>
        <taxon>Metazoa</taxon>
        <taxon>Spiralia</taxon>
        <taxon>Lophotrochozoa</taxon>
        <taxon>Mollusca</taxon>
        <taxon>Gastropoda</taxon>
        <taxon>Patellogastropoda</taxon>
        <taxon>Lottioidea</taxon>
        <taxon>Lottiidae</taxon>
        <taxon>Lottia</taxon>
    </lineage>
</organism>
<keyword evidence="6" id="KW-0677">Repeat</keyword>
<evidence type="ECO:0000259" key="11">
    <source>
        <dbReference type="PROSITE" id="PS50835"/>
    </source>
</evidence>
<comment type="subcellular location">
    <subcellularLocation>
        <location evidence="2">Cytoplasm</location>
    </subcellularLocation>
    <subcellularLocation>
        <location evidence="1">Nucleus</location>
    </subcellularLocation>
</comment>
<evidence type="ECO:0000256" key="8">
    <source>
        <dbReference type="ARBA" id="ARBA00023242"/>
    </source>
</evidence>
<feature type="transmembrane region" description="Helical" evidence="10">
    <location>
        <begin position="184"/>
        <end position="204"/>
    </location>
</feature>
<dbReference type="GeneID" id="20234455"/>
<dbReference type="FunFam" id="2.60.40.10:FF:000050">
    <property type="entry name" value="Titin isoform B"/>
    <property type="match status" value="2"/>
</dbReference>
<evidence type="ECO:0000313" key="12">
    <source>
        <dbReference type="EMBL" id="ESO99763.1"/>
    </source>
</evidence>
<dbReference type="InterPro" id="IPR013098">
    <property type="entry name" value="Ig_I-set"/>
</dbReference>
<reference evidence="12 13" key="1">
    <citation type="journal article" date="2013" name="Nature">
        <title>Insights into bilaterian evolution from three spiralian genomes.</title>
        <authorList>
            <person name="Simakov O."/>
            <person name="Marletaz F."/>
            <person name="Cho S.J."/>
            <person name="Edsinger-Gonzales E."/>
            <person name="Havlak P."/>
            <person name="Hellsten U."/>
            <person name="Kuo D.H."/>
            <person name="Larsson T."/>
            <person name="Lv J."/>
            <person name="Arendt D."/>
            <person name="Savage R."/>
            <person name="Osoegawa K."/>
            <person name="de Jong P."/>
            <person name="Grimwood J."/>
            <person name="Chapman J.A."/>
            <person name="Shapiro H."/>
            <person name="Aerts A."/>
            <person name="Otillar R.P."/>
            <person name="Terry A.Y."/>
            <person name="Boore J.L."/>
            <person name="Grigoriev I.V."/>
            <person name="Lindberg D.R."/>
            <person name="Seaver E.C."/>
            <person name="Weisblat D.A."/>
            <person name="Putnam N.H."/>
            <person name="Rokhsar D.S."/>
        </authorList>
    </citation>
    <scope>NUCLEOTIDE SEQUENCE [LARGE SCALE GENOMIC DNA]</scope>
</reference>
<dbReference type="CDD" id="cd00096">
    <property type="entry name" value="Ig"/>
    <property type="match status" value="1"/>
</dbReference>
<keyword evidence="4" id="KW-0963">Cytoplasm</keyword>
<keyword evidence="8" id="KW-0539">Nucleus</keyword>
<evidence type="ECO:0000256" key="1">
    <source>
        <dbReference type="ARBA" id="ARBA00004123"/>
    </source>
</evidence>
<evidence type="ECO:0000256" key="10">
    <source>
        <dbReference type="SAM" id="Phobius"/>
    </source>
</evidence>
<sequence>SNLISELPLELTKPLKNVKVTEKETITLQCEVSKPGKKSQWFVDDEEIKPSDRIKFQTEGNVHKLVISKSILDDEGVYKVKIDEVESTAEVLVDELPIEIIKPLKDVKIQEKETATFKCEVSRTGATAKWLKDGKEITVGAEYEMKVDEVTFILIIKSVTMEQSGLYTIEIEDKKSSAKLNITGTNLFLLTMALPVLLGVGINLN</sequence>
<evidence type="ECO:0000256" key="5">
    <source>
        <dbReference type="ARBA" id="ARBA00022553"/>
    </source>
</evidence>
<keyword evidence="10" id="KW-1133">Transmembrane helix</keyword>
<dbReference type="InterPro" id="IPR052385">
    <property type="entry name" value="Obscurin/Obscurin-like_Reg"/>
</dbReference>
<dbReference type="Pfam" id="PF07679">
    <property type="entry name" value="I-set"/>
    <property type="match status" value="2"/>
</dbReference>
<dbReference type="InterPro" id="IPR013783">
    <property type="entry name" value="Ig-like_fold"/>
</dbReference>
<evidence type="ECO:0000256" key="4">
    <source>
        <dbReference type="ARBA" id="ARBA00022490"/>
    </source>
</evidence>
<gene>
    <name evidence="12" type="ORF">LOTGIDRAFT_141564</name>
</gene>
<accession>V4A748</accession>
<evidence type="ECO:0000256" key="2">
    <source>
        <dbReference type="ARBA" id="ARBA00004496"/>
    </source>
</evidence>
<evidence type="ECO:0000256" key="7">
    <source>
        <dbReference type="ARBA" id="ARBA00023157"/>
    </source>
</evidence>
<proteinExistence type="inferred from homology"/>
<dbReference type="EMBL" id="KB200919">
    <property type="protein sequence ID" value="ESO99763.1"/>
    <property type="molecule type" value="Genomic_DNA"/>
</dbReference>
<evidence type="ECO:0000256" key="6">
    <source>
        <dbReference type="ARBA" id="ARBA00022737"/>
    </source>
</evidence>
<dbReference type="InterPro" id="IPR003599">
    <property type="entry name" value="Ig_sub"/>
</dbReference>
<dbReference type="SUPFAM" id="SSF48726">
    <property type="entry name" value="Immunoglobulin"/>
    <property type="match status" value="2"/>
</dbReference>
<dbReference type="SMART" id="SM00409">
    <property type="entry name" value="IG"/>
    <property type="match status" value="2"/>
</dbReference>
<dbReference type="GO" id="GO:0005737">
    <property type="term" value="C:cytoplasm"/>
    <property type="evidence" value="ECO:0007669"/>
    <property type="project" value="UniProtKB-SubCell"/>
</dbReference>
<dbReference type="STRING" id="225164.V4A748"/>
<feature type="domain" description="Ig-like" evidence="11">
    <location>
        <begin position="8"/>
        <end position="92"/>
    </location>
</feature>
<dbReference type="KEGG" id="lgi:LOTGIDRAFT_141564"/>
<dbReference type="OMA" id="IPVEWRT"/>
<dbReference type="PANTHER" id="PTHR35971">
    <property type="entry name" value="SI:DKEY-31G6.6"/>
    <property type="match status" value="1"/>
</dbReference>
<feature type="non-terminal residue" evidence="12">
    <location>
        <position position="1"/>
    </location>
</feature>
<keyword evidence="10" id="KW-0472">Membrane</keyword>
<dbReference type="PROSITE" id="PS50835">
    <property type="entry name" value="IG_LIKE"/>
    <property type="match status" value="2"/>
</dbReference>
<dbReference type="OrthoDB" id="6118665at2759"/>
<name>V4A748_LOTGI</name>
<dbReference type="InterPro" id="IPR007110">
    <property type="entry name" value="Ig-like_dom"/>
</dbReference>
<evidence type="ECO:0000256" key="3">
    <source>
        <dbReference type="ARBA" id="ARBA00006692"/>
    </source>
</evidence>
<dbReference type="RefSeq" id="XP_009049551.1">
    <property type="nucleotide sequence ID" value="XM_009051303.1"/>
</dbReference>
<keyword evidence="9" id="KW-0393">Immunoglobulin domain</keyword>
<evidence type="ECO:0000313" key="13">
    <source>
        <dbReference type="Proteomes" id="UP000030746"/>
    </source>
</evidence>
<dbReference type="InterPro" id="IPR036179">
    <property type="entry name" value="Ig-like_dom_sf"/>
</dbReference>
<protein>
    <recommendedName>
        <fullName evidence="11">Ig-like domain-containing protein</fullName>
    </recommendedName>
</protein>
<keyword evidence="5" id="KW-0597">Phosphoprotein</keyword>
<keyword evidence="13" id="KW-1185">Reference proteome</keyword>
<keyword evidence="7" id="KW-1015">Disulfide bond</keyword>
<evidence type="ECO:0000256" key="9">
    <source>
        <dbReference type="ARBA" id="ARBA00023319"/>
    </source>
</evidence>
<comment type="similarity">
    <text evidence="3">Belongs to the protein kinase superfamily. CAMK Ser/Thr protein kinase family.</text>
</comment>
<dbReference type="Gene3D" id="2.60.40.10">
    <property type="entry name" value="Immunoglobulins"/>
    <property type="match status" value="2"/>
</dbReference>
<dbReference type="PANTHER" id="PTHR35971:SF5">
    <property type="entry name" value="OBSCURIN LIKE CYTOSKELETAL ADAPTOR 1"/>
    <property type="match status" value="1"/>
</dbReference>
<dbReference type="HOGENOM" id="CLU_116110_1_0_1"/>
<dbReference type="AlphaFoldDB" id="V4A748"/>
<keyword evidence="10" id="KW-0812">Transmembrane</keyword>
<dbReference type="Proteomes" id="UP000030746">
    <property type="component" value="Unassembled WGS sequence"/>
</dbReference>
<dbReference type="GO" id="GO:0005634">
    <property type="term" value="C:nucleus"/>
    <property type="evidence" value="ECO:0007669"/>
    <property type="project" value="UniProtKB-SubCell"/>
</dbReference>
<feature type="domain" description="Ig-like" evidence="11">
    <location>
        <begin position="97"/>
        <end position="181"/>
    </location>
</feature>
<dbReference type="CTD" id="20234455"/>